<reference evidence="4" key="1">
    <citation type="submission" date="2021-02" db="EMBL/GenBank/DDBJ databases">
        <authorList>
            <person name="Dougan E. K."/>
            <person name="Rhodes N."/>
            <person name="Thang M."/>
            <person name="Chan C."/>
        </authorList>
    </citation>
    <scope>NUCLEOTIDE SEQUENCE</scope>
</reference>
<dbReference type="InterPro" id="IPR026224">
    <property type="entry name" value="DPCD"/>
</dbReference>
<dbReference type="EMBL" id="CAJNIZ010001769">
    <property type="protein sequence ID" value="CAE7198989.1"/>
    <property type="molecule type" value="Genomic_DNA"/>
</dbReference>
<proteinExistence type="inferred from homology"/>
<keyword evidence="5" id="KW-1185">Reference proteome</keyword>
<evidence type="ECO:0000313" key="4">
    <source>
        <dbReference type="EMBL" id="CAE7198989.1"/>
    </source>
</evidence>
<sequence>MPIDYSKFDHIGDSDEECSSQRGIKKDLLQHLGNDSGLLRMLRGRRLRPRQSLRLQSLFLTRAERQRYQSRGGASSNLQHLQHNMAKASHASQEWSRAPGGGRPEMNALAAELEKLAGGRGGLTPAEEPPKPGEPQRVCMRSDGRKKIHTTYPDGGEMVEEYDEKTDVLLVRKVRKPSKVGKEGEWVFEVGQAMEGAFDPYSDLMRASSSNPIFLRKDTPEHFQWRIRNLPYSADVYSVSVDHEKQEIVVKTSNKKYYKRIQVPDLPRHDLKFKDELLSWKHQHSTLIISYAKPPEILAGEQQALREAERSAVKM</sequence>
<evidence type="ECO:0000256" key="3">
    <source>
        <dbReference type="SAM" id="MobiDB-lite"/>
    </source>
</evidence>
<evidence type="ECO:0000256" key="2">
    <source>
        <dbReference type="ARBA" id="ARBA00020330"/>
    </source>
</evidence>
<organism evidence="4 5">
    <name type="scientific">Symbiodinium pilosum</name>
    <name type="common">Dinoflagellate</name>
    <dbReference type="NCBI Taxonomy" id="2952"/>
    <lineage>
        <taxon>Eukaryota</taxon>
        <taxon>Sar</taxon>
        <taxon>Alveolata</taxon>
        <taxon>Dinophyceae</taxon>
        <taxon>Suessiales</taxon>
        <taxon>Symbiodiniaceae</taxon>
        <taxon>Symbiodinium</taxon>
    </lineage>
</organism>
<dbReference type="AlphaFoldDB" id="A0A812JCF0"/>
<feature type="region of interest" description="Disordered" evidence="3">
    <location>
        <begin position="83"/>
        <end position="104"/>
    </location>
</feature>
<name>A0A812JCF0_SYMPI</name>
<evidence type="ECO:0000313" key="5">
    <source>
        <dbReference type="Proteomes" id="UP000649617"/>
    </source>
</evidence>
<dbReference type="Pfam" id="PF14913">
    <property type="entry name" value="DPCD"/>
    <property type="match status" value="1"/>
</dbReference>
<dbReference type="PANTHER" id="PTHR31921">
    <property type="entry name" value="PROTEIN DPCD"/>
    <property type="match status" value="1"/>
</dbReference>
<dbReference type="PRINTS" id="PR02065">
    <property type="entry name" value="PROTEINDPCD"/>
</dbReference>
<dbReference type="PANTHER" id="PTHR31921:SF1">
    <property type="entry name" value="PROTEIN DPCD"/>
    <property type="match status" value="1"/>
</dbReference>
<evidence type="ECO:0000256" key="1">
    <source>
        <dbReference type="ARBA" id="ARBA00010597"/>
    </source>
</evidence>
<accession>A0A812JCF0</accession>
<dbReference type="Proteomes" id="UP000649617">
    <property type="component" value="Unassembled WGS sequence"/>
</dbReference>
<comment type="similarity">
    <text evidence="1">Belongs to the DPCD family.</text>
</comment>
<dbReference type="OrthoDB" id="10256139at2759"/>
<protein>
    <recommendedName>
        <fullName evidence="2">Protein DPCD</fullName>
    </recommendedName>
</protein>
<comment type="caution">
    <text evidence="4">The sequence shown here is derived from an EMBL/GenBank/DDBJ whole genome shotgun (WGS) entry which is preliminary data.</text>
</comment>
<gene>
    <name evidence="4" type="primary">DPCD</name>
    <name evidence="4" type="ORF">SPIL2461_LOCUS1738</name>
</gene>
<feature type="region of interest" description="Disordered" evidence="3">
    <location>
        <begin position="119"/>
        <end position="139"/>
    </location>
</feature>